<dbReference type="AlphaFoldDB" id="A0A1T2L1X2"/>
<accession>A0A1T2L1X2</accession>
<dbReference type="Gene3D" id="3.20.20.140">
    <property type="entry name" value="Metal-dependent hydrolases"/>
    <property type="match status" value="1"/>
</dbReference>
<dbReference type="GO" id="GO:0046872">
    <property type="term" value="F:metal ion binding"/>
    <property type="evidence" value="ECO:0007669"/>
    <property type="project" value="UniProtKB-KW"/>
</dbReference>
<reference evidence="5 6" key="1">
    <citation type="submission" date="2016-11" db="EMBL/GenBank/DDBJ databases">
        <title>Mixed transmission modes and dynamic genome evolution in an obligate animal-bacterial symbiosis.</title>
        <authorList>
            <person name="Russell S.L."/>
            <person name="Corbett-Detig R.B."/>
            <person name="Cavanaugh C.M."/>
        </authorList>
    </citation>
    <scope>NUCLEOTIDE SEQUENCE [LARGE SCALE GENOMIC DNA]</scope>
    <source>
        <strain evidence="5">Sveles-Q1</strain>
    </source>
</reference>
<evidence type="ECO:0000256" key="2">
    <source>
        <dbReference type="ARBA" id="ARBA00022723"/>
    </source>
</evidence>
<keyword evidence="2 4" id="KW-0479">Metal-binding</keyword>
<dbReference type="Pfam" id="PF01026">
    <property type="entry name" value="TatD_DNase"/>
    <property type="match status" value="1"/>
</dbReference>
<evidence type="ECO:0000256" key="3">
    <source>
        <dbReference type="ARBA" id="ARBA00022801"/>
    </source>
</evidence>
<dbReference type="InterPro" id="IPR032466">
    <property type="entry name" value="Metal_Hydrolase"/>
</dbReference>
<dbReference type="PANTHER" id="PTHR46124">
    <property type="entry name" value="D-AMINOACYL-TRNA DEACYLASE"/>
    <property type="match status" value="1"/>
</dbReference>
<dbReference type="OrthoDB" id="9810005at2"/>
<dbReference type="SUPFAM" id="SSF51556">
    <property type="entry name" value="Metallo-dependent hydrolases"/>
    <property type="match status" value="1"/>
</dbReference>
<evidence type="ECO:0000256" key="4">
    <source>
        <dbReference type="PIRSR" id="PIRSR005902-1"/>
    </source>
</evidence>
<dbReference type="GO" id="GO:0005829">
    <property type="term" value="C:cytosol"/>
    <property type="evidence" value="ECO:0007669"/>
    <property type="project" value="TreeGrafter"/>
</dbReference>
<protein>
    <submittedName>
        <fullName evidence="5">Uncharacterized protein</fullName>
    </submittedName>
</protein>
<feature type="binding site" evidence="4">
    <location>
        <position position="156"/>
    </location>
    <ligand>
        <name>a divalent metal cation</name>
        <dbReference type="ChEBI" id="CHEBI:60240"/>
        <label>2</label>
    </ligand>
</feature>
<gene>
    <name evidence="5" type="ORF">BOW53_13315</name>
</gene>
<keyword evidence="3" id="KW-0378">Hydrolase</keyword>
<dbReference type="RefSeq" id="WP_078484580.1">
    <property type="nucleotide sequence ID" value="NZ_MPRL01000064.1"/>
</dbReference>
<comment type="similarity">
    <text evidence="1">Belongs to the metallo-dependent hydrolases superfamily. TatD-type hydrolase family.</text>
</comment>
<evidence type="ECO:0000313" key="5">
    <source>
        <dbReference type="EMBL" id="OOZ39020.1"/>
    </source>
</evidence>
<dbReference type="GO" id="GO:0016788">
    <property type="term" value="F:hydrolase activity, acting on ester bonds"/>
    <property type="evidence" value="ECO:0007669"/>
    <property type="project" value="InterPro"/>
</dbReference>
<dbReference type="CDD" id="cd01310">
    <property type="entry name" value="TatD_DNAse"/>
    <property type="match status" value="1"/>
</dbReference>
<feature type="binding site" evidence="4">
    <location>
        <position position="131"/>
    </location>
    <ligand>
        <name>a divalent metal cation</name>
        <dbReference type="ChEBI" id="CHEBI:60240"/>
        <label>2</label>
    </ligand>
</feature>
<dbReference type="EMBL" id="MPRL01000064">
    <property type="protein sequence ID" value="OOZ39020.1"/>
    <property type="molecule type" value="Genomic_DNA"/>
</dbReference>
<evidence type="ECO:0000313" key="6">
    <source>
        <dbReference type="Proteomes" id="UP000191110"/>
    </source>
</evidence>
<feature type="binding site" evidence="4">
    <location>
        <position position="95"/>
    </location>
    <ligand>
        <name>a divalent metal cation</name>
        <dbReference type="ChEBI" id="CHEBI:60240"/>
        <label>1</label>
    </ligand>
</feature>
<dbReference type="PANTHER" id="PTHR46124:SF2">
    <property type="entry name" value="D-AMINOACYL-TRNA DEACYLASE"/>
    <property type="match status" value="1"/>
</dbReference>
<dbReference type="InterPro" id="IPR001130">
    <property type="entry name" value="TatD-like"/>
</dbReference>
<dbReference type="FunFam" id="3.20.20.140:FF:000005">
    <property type="entry name" value="TatD family hydrolase"/>
    <property type="match status" value="1"/>
</dbReference>
<keyword evidence="6" id="KW-1185">Reference proteome</keyword>
<name>A0A1T2L1X2_9GAMM</name>
<organism evidence="5 6">
    <name type="scientific">Solemya pervernicosa gill symbiont</name>
    <dbReference type="NCBI Taxonomy" id="642797"/>
    <lineage>
        <taxon>Bacteria</taxon>
        <taxon>Pseudomonadati</taxon>
        <taxon>Pseudomonadota</taxon>
        <taxon>Gammaproteobacteria</taxon>
        <taxon>sulfur-oxidizing symbionts</taxon>
    </lineage>
</organism>
<feature type="binding site" evidence="4">
    <location>
        <position position="206"/>
    </location>
    <ligand>
        <name>a divalent metal cation</name>
        <dbReference type="ChEBI" id="CHEBI:60240"/>
        <label>1</label>
    </ligand>
</feature>
<dbReference type="NCBIfam" id="TIGR00010">
    <property type="entry name" value="YchF/TatD family DNA exonuclease"/>
    <property type="match status" value="1"/>
</dbReference>
<evidence type="ECO:0000256" key="1">
    <source>
        <dbReference type="ARBA" id="ARBA00009275"/>
    </source>
</evidence>
<dbReference type="Proteomes" id="UP000191110">
    <property type="component" value="Unassembled WGS sequence"/>
</dbReference>
<dbReference type="InterPro" id="IPR015991">
    <property type="entry name" value="TatD/YcfH-like"/>
</dbReference>
<dbReference type="InterPro" id="IPR018228">
    <property type="entry name" value="DNase_TatD-rel_CS"/>
</dbReference>
<dbReference type="PIRSF" id="PIRSF005902">
    <property type="entry name" value="DNase_TatD"/>
    <property type="match status" value="1"/>
</dbReference>
<feature type="binding site" evidence="4">
    <location>
        <position position="7"/>
    </location>
    <ligand>
        <name>a divalent metal cation</name>
        <dbReference type="ChEBI" id="CHEBI:60240"/>
        <label>1</label>
    </ligand>
</feature>
<feature type="binding site" evidence="4">
    <location>
        <position position="9"/>
    </location>
    <ligand>
        <name>a divalent metal cation</name>
        <dbReference type="ChEBI" id="CHEBI:60240"/>
        <label>1</label>
    </ligand>
</feature>
<comment type="caution">
    <text evidence="5">The sequence shown here is derived from an EMBL/GenBank/DDBJ whole genome shotgun (WGS) entry which is preliminary data.</text>
</comment>
<dbReference type="GO" id="GO:0004536">
    <property type="term" value="F:DNA nuclease activity"/>
    <property type="evidence" value="ECO:0007669"/>
    <property type="project" value="InterPro"/>
</dbReference>
<sequence length="258" mass="29018">MKLVDSHCHLDRLDLSKHDNSLEAALQQARDAGIEEMLCVGIDMEAMEPMLALVEAHEGVYASVGVHPNEHDGHDPSIEELIELSKRPKVIAIGETGLDYFRSEGDLTWQRDRFRRHIEAAKQVNKPLIIHTRESSADTLQILEEEGAEAVGGVMHCFVEDMETAQRALDIGFYISFSGIVTFKNAKELKEVAKQVPLERMLVETDSPYLAPVPHRGKPNQPAYTRHVAETIAELREIPLEQLAEATTDNFHKLFKFS</sequence>
<proteinExistence type="inferred from homology"/>
<dbReference type="PROSITE" id="PS01137">
    <property type="entry name" value="TATD_1"/>
    <property type="match status" value="1"/>
</dbReference>